<dbReference type="AlphaFoldDB" id="A0A915KH35"/>
<keyword evidence="2" id="KW-1185">Reference proteome</keyword>
<name>A0A915KH35_ROMCU</name>
<sequence>MVTTGILAILAKLTAAPVSNPSGKDAIAGLVGAKFSTALSGKGFQHLGTTFDQVGPGLPPNSRCGRKSLCENKQCIP</sequence>
<evidence type="ECO:0000256" key="1">
    <source>
        <dbReference type="SAM" id="SignalP"/>
    </source>
</evidence>
<accession>A0A915KH35</accession>
<feature type="signal peptide" evidence="1">
    <location>
        <begin position="1"/>
        <end position="15"/>
    </location>
</feature>
<evidence type="ECO:0000313" key="3">
    <source>
        <dbReference type="WBParaSite" id="nRc.2.0.1.t38143-RA"/>
    </source>
</evidence>
<dbReference type="WBParaSite" id="nRc.2.0.1.t38143-RA">
    <property type="protein sequence ID" value="nRc.2.0.1.t38143-RA"/>
    <property type="gene ID" value="nRc.2.0.1.g38143"/>
</dbReference>
<dbReference type="Proteomes" id="UP000887565">
    <property type="component" value="Unplaced"/>
</dbReference>
<evidence type="ECO:0000313" key="2">
    <source>
        <dbReference type="Proteomes" id="UP000887565"/>
    </source>
</evidence>
<proteinExistence type="predicted"/>
<protein>
    <submittedName>
        <fullName evidence="3">Uncharacterized protein</fullName>
    </submittedName>
</protein>
<keyword evidence="1" id="KW-0732">Signal</keyword>
<organism evidence="2 3">
    <name type="scientific">Romanomermis culicivorax</name>
    <name type="common">Nematode worm</name>
    <dbReference type="NCBI Taxonomy" id="13658"/>
    <lineage>
        <taxon>Eukaryota</taxon>
        <taxon>Metazoa</taxon>
        <taxon>Ecdysozoa</taxon>
        <taxon>Nematoda</taxon>
        <taxon>Enoplea</taxon>
        <taxon>Dorylaimia</taxon>
        <taxon>Mermithida</taxon>
        <taxon>Mermithoidea</taxon>
        <taxon>Mermithidae</taxon>
        <taxon>Romanomermis</taxon>
    </lineage>
</organism>
<reference evidence="3" key="1">
    <citation type="submission" date="2022-11" db="UniProtKB">
        <authorList>
            <consortium name="WormBaseParasite"/>
        </authorList>
    </citation>
    <scope>IDENTIFICATION</scope>
</reference>
<feature type="chain" id="PRO_5037680245" evidence="1">
    <location>
        <begin position="16"/>
        <end position="77"/>
    </location>
</feature>